<comment type="caution">
    <text evidence="2">The sequence shown here is derived from an EMBL/GenBank/DDBJ whole genome shotgun (WGS) entry which is preliminary data.</text>
</comment>
<feature type="transmembrane region" description="Helical" evidence="1">
    <location>
        <begin position="49"/>
        <end position="70"/>
    </location>
</feature>
<keyword evidence="1" id="KW-0472">Membrane</keyword>
<accession>A0A9D2PWV1</accession>
<sequence>MAWALGFLAYVPIPFVNVLVAGITQLVVGLRQRRHGGLAAANGVRAANWGLMQLCWPVLMALSLTLAALTGEPSPTGDGMRFTPVME</sequence>
<reference evidence="2" key="1">
    <citation type="journal article" date="2021" name="PeerJ">
        <title>Extensive microbial diversity within the chicken gut microbiome revealed by metagenomics and culture.</title>
        <authorList>
            <person name="Gilroy R."/>
            <person name="Ravi A."/>
            <person name="Getino M."/>
            <person name="Pursley I."/>
            <person name="Horton D.L."/>
            <person name="Alikhan N.F."/>
            <person name="Baker D."/>
            <person name="Gharbi K."/>
            <person name="Hall N."/>
            <person name="Watson M."/>
            <person name="Adriaenssens E.M."/>
            <person name="Foster-Nyarko E."/>
            <person name="Jarju S."/>
            <person name="Secka A."/>
            <person name="Antonio M."/>
            <person name="Oren A."/>
            <person name="Chaudhuri R.R."/>
            <person name="La Ragione R."/>
            <person name="Hildebrand F."/>
            <person name="Pallen M.J."/>
        </authorList>
    </citation>
    <scope>NUCLEOTIDE SEQUENCE</scope>
    <source>
        <strain evidence="2">CHK130-7132</strain>
    </source>
</reference>
<keyword evidence="1" id="KW-1133">Transmembrane helix</keyword>
<gene>
    <name evidence="2" type="ORF">H9932_04035</name>
</gene>
<protein>
    <submittedName>
        <fullName evidence="2">Uncharacterized protein</fullName>
    </submittedName>
</protein>
<reference evidence="2" key="2">
    <citation type="submission" date="2021-04" db="EMBL/GenBank/DDBJ databases">
        <authorList>
            <person name="Gilroy R."/>
        </authorList>
    </citation>
    <scope>NUCLEOTIDE SEQUENCE</scope>
    <source>
        <strain evidence="2">CHK130-7132</strain>
    </source>
</reference>
<dbReference type="EMBL" id="DWWC01000084">
    <property type="protein sequence ID" value="HJC68838.1"/>
    <property type="molecule type" value="Genomic_DNA"/>
</dbReference>
<organism evidence="2 3">
    <name type="scientific">Candidatus Brachybacterium intestinipullorum</name>
    <dbReference type="NCBI Taxonomy" id="2838512"/>
    <lineage>
        <taxon>Bacteria</taxon>
        <taxon>Bacillati</taxon>
        <taxon>Actinomycetota</taxon>
        <taxon>Actinomycetes</taxon>
        <taxon>Micrococcales</taxon>
        <taxon>Dermabacteraceae</taxon>
        <taxon>Brachybacterium</taxon>
    </lineage>
</organism>
<evidence type="ECO:0000313" key="2">
    <source>
        <dbReference type="EMBL" id="HJC68838.1"/>
    </source>
</evidence>
<evidence type="ECO:0000256" key="1">
    <source>
        <dbReference type="SAM" id="Phobius"/>
    </source>
</evidence>
<dbReference type="AlphaFoldDB" id="A0A9D2PWV1"/>
<name>A0A9D2PWV1_9MICO</name>
<evidence type="ECO:0000313" key="3">
    <source>
        <dbReference type="Proteomes" id="UP000823854"/>
    </source>
</evidence>
<feature type="non-terminal residue" evidence="2">
    <location>
        <position position="87"/>
    </location>
</feature>
<keyword evidence="1" id="KW-0812">Transmembrane</keyword>
<dbReference type="Proteomes" id="UP000823854">
    <property type="component" value="Unassembled WGS sequence"/>
</dbReference>
<proteinExistence type="predicted"/>
<feature type="transmembrane region" description="Helical" evidence="1">
    <location>
        <begin position="6"/>
        <end position="28"/>
    </location>
</feature>